<accession>A0AA39FJG0</accession>
<organism evidence="1 2">
    <name type="scientific">Microctonus aethiopoides</name>
    <dbReference type="NCBI Taxonomy" id="144406"/>
    <lineage>
        <taxon>Eukaryota</taxon>
        <taxon>Metazoa</taxon>
        <taxon>Ecdysozoa</taxon>
        <taxon>Arthropoda</taxon>
        <taxon>Hexapoda</taxon>
        <taxon>Insecta</taxon>
        <taxon>Pterygota</taxon>
        <taxon>Neoptera</taxon>
        <taxon>Endopterygota</taxon>
        <taxon>Hymenoptera</taxon>
        <taxon>Apocrita</taxon>
        <taxon>Ichneumonoidea</taxon>
        <taxon>Braconidae</taxon>
        <taxon>Euphorinae</taxon>
        <taxon>Microctonus</taxon>
    </lineage>
</organism>
<reference evidence="1" key="2">
    <citation type="submission" date="2023-03" db="EMBL/GenBank/DDBJ databases">
        <authorList>
            <person name="Inwood S.N."/>
            <person name="Skelly J.G."/>
            <person name="Guhlin J."/>
            <person name="Harrop T.W.R."/>
            <person name="Goldson S.G."/>
            <person name="Dearden P.K."/>
        </authorList>
    </citation>
    <scope>NUCLEOTIDE SEQUENCE</scope>
    <source>
        <strain evidence="1">Irish</strain>
        <tissue evidence="1">Whole body</tissue>
    </source>
</reference>
<protein>
    <submittedName>
        <fullName evidence="1">Uncharacterized protein</fullName>
    </submittedName>
</protein>
<dbReference type="Proteomes" id="UP001168990">
    <property type="component" value="Unassembled WGS sequence"/>
</dbReference>
<evidence type="ECO:0000313" key="2">
    <source>
        <dbReference type="Proteomes" id="UP001168990"/>
    </source>
</evidence>
<proteinExistence type="predicted"/>
<reference evidence="1" key="1">
    <citation type="journal article" date="2023" name="bioRxiv">
        <title>Scaffold-level genome assemblies of two parasitoid biocontrol wasps reveal the parthenogenesis mechanism and an associated novel virus.</title>
        <authorList>
            <person name="Inwood S."/>
            <person name="Skelly J."/>
            <person name="Guhlin J."/>
            <person name="Harrop T."/>
            <person name="Goldson S."/>
            <person name="Dearden P."/>
        </authorList>
    </citation>
    <scope>NUCLEOTIDE SEQUENCE</scope>
    <source>
        <strain evidence="1">Irish</strain>
        <tissue evidence="1">Whole body</tissue>
    </source>
</reference>
<comment type="caution">
    <text evidence="1">The sequence shown here is derived from an EMBL/GenBank/DDBJ whole genome shotgun (WGS) entry which is preliminary data.</text>
</comment>
<gene>
    <name evidence="1" type="ORF">PV328_008407</name>
</gene>
<sequence>MANSVALKFSWQGCSNKKRCFSQLMLAKLLCKTLKKIGSEKWTEKEIEEGISKWLIRAPTRVSRAKKICAEVSSDEDDNKEKNASSD</sequence>
<dbReference type="EMBL" id="JAQQBS010000003">
    <property type="protein sequence ID" value="KAK0170570.1"/>
    <property type="molecule type" value="Genomic_DNA"/>
</dbReference>
<name>A0AA39FJG0_9HYME</name>
<evidence type="ECO:0000313" key="1">
    <source>
        <dbReference type="EMBL" id="KAK0170570.1"/>
    </source>
</evidence>
<keyword evidence="2" id="KW-1185">Reference proteome</keyword>
<dbReference type="AlphaFoldDB" id="A0AA39FJG0"/>